<dbReference type="EMBL" id="VATY01000001">
    <property type="protein sequence ID" value="TMM57880.1"/>
    <property type="molecule type" value="Genomic_DNA"/>
</dbReference>
<organism evidence="2 3">
    <name type="scientific">Maribacter algarum</name>
    <name type="common">ex Zhang et al. 2020</name>
    <dbReference type="NCBI Taxonomy" id="2578118"/>
    <lineage>
        <taxon>Bacteria</taxon>
        <taxon>Pseudomonadati</taxon>
        <taxon>Bacteroidota</taxon>
        <taxon>Flavobacteriia</taxon>
        <taxon>Flavobacteriales</taxon>
        <taxon>Flavobacteriaceae</taxon>
        <taxon>Maribacter</taxon>
    </lineage>
</organism>
<dbReference type="NCBIfam" id="TIGR03519">
    <property type="entry name" value="T9SS_PorP_fam"/>
    <property type="match status" value="1"/>
</dbReference>
<evidence type="ECO:0000256" key="1">
    <source>
        <dbReference type="SAM" id="SignalP"/>
    </source>
</evidence>
<dbReference type="Proteomes" id="UP000310314">
    <property type="component" value="Unassembled WGS sequence"/>
</dbReference>
<dbReference type="Pfam" id="PF11751">
    <property type="entry name" value="PorP_SprF"/>
    <property type="match status" value="1"/>
</dbReference>
<feature type="signal peptide" evidence="1">
    <location>
        <begin position="1"/>
        <end position="25"/>
    </location>
</feature>
<dbReference type="PROSITE" id="PS51257">
    <property type="entry name" value="PROKAR_LIPOPROTEIN"/>
    <property type="match status" value="1"/>
</dbReference>
<dbReference type="RefSeq" id="WP_138655812.1">
    <property type="nucleotide sequence ID" value="NZ_VATY01000001.1"/>
</dbReference>
<dbReference type="InterPro" id="IPR019861">
    <property type="entry name" value="PorP/SprF_Bacteroidetes"/>
</dbReference>
<feature type="chain" id="PRO_5024298917" evidence="1">
    <location>
        <begin position="26"/>
        <end position="309"/>
    </location>
</feature>
<accession>A0A5S3PSI1</accession>
<protein>
    <submittedName>
        <fullName evidence="2">Type IX secretion system membrane protein PorP/SprF</fullName>
    </submittedName>
</protein>
<comment type="caution">
    <text evidence="2">The sequence shown here is derived from an EMBL/GenBank/DDBJ whole genome shotgun (WGS) entry which is preliminary data.</text>
</comment>
<reference evidence="2 3" key="1">
    <citation type="submission" date="2019-05" db="EMBL/GenBank/DDBJ databases">
        <authorList>
            <person name="Zhang J.-Y."/>
            <person name="Feg X."/>
            <person name="Du Z.-J."/>
        </authorList>
    </citation>
    <scope>NUCLEOTIDE SEQUENCE [LARGE SCALE GENOMIC DNA]</scope>
    <source>
        <strain evidence="2 3">RZ26</strain>
    </source>
</reference>
<keyword evidence="3" id="KW-1185">Reference proteome</keyword>
<proteinExistence type="predicted"/>
<gene>
    <name evidence="2" type="ORF">FEE95_00155</name>
</gene>
<evidence type="ECO:0000313" key="3">
    <source>
        <dbReference type="Proteomes" id="UP000310314"/>
    </source>
</evidence>
<sequence length="309" mass="34512">MTIPKNTRIVLNTLLFVFACTLSFAQQTAAFSEYNYNPFIINSAYAGMLPTSEVTTSYSGIARTVEGSPTNFALSFNSPMSDGNMGFGAGFVRDQIGVTTNSNFFAAYSYKIRFDVRRKHYDWQIFEPGVLSFGINAGVKQFQENLLDLGITDDATFAQNINANIPTVGMGVLYNHENFYAGLSIPNLLGDKLASRDDLQLSQFYYGYFGYRIFMDVFNQIMIKPNLLLKYENGAPLQADLNLSVSFMNQFELGGGYRTTSSVNAFAGIYLINHFRLLYQYNMAIANSPIRNVHGLVLSYRFGSGYRGS</sequence>
<dbReference type="OrthoDB" id="1172751at2"/>
<dbReference type="AlphaFoldDB" id="A0A5S3PSI1"/>
<evidence type="ECO:0000313" key="2">
    <source>
        <dbReference type="EMBL" id="TMM57880.1"/>
    </source>
</evidence>
<keyword evidence="1" id="KW-0732">Signal</keyword>
<name>A0A5S3PSI1_9FLAO</name>